<organism evidence="1 2">
    <name type="scientific">Cichorium intybus</name>
    <name type="common">Chicory</name>
    <dbReference type="NCBI Taxonomy" id="13427"/>
    <lineage>
        <taxon>Eukaryota</taxon>
        <taxon>Viridiplantae</taxon>
        <taxon>Streptophyta</taxon>
        <taxon>Embryophyta</taxon>
        <taxon>Tracheophyta</taxon>
        <taxon>Spermatophyta</taxon>
        <taxon>Magnoliopsida</taxon>
        <taxon>eudicotyledons</taxon>
        <taxon>Gunneridae</taxon>
        <taxon>Pentapetalae</taxon>
        <taxon>asterids</taxon>
        <taxon>campanulids</taxon>
        <taxon>Asterales</taxon>
        <taxon>Asteraceae</taxon>
        <taxon>Cichorioideae</taxon>
        <taxon>Cichorieae</taxon>
        <taxon>Cichoriinae</taxon>
        <taxon>Cichorium</taxon>
    </lineage>
</organism>
<keyword evidence="2" id="KW-1185">Reference proteome</keyword>
<evidence type="ECO:0000313" key="1">
    <source>
        <dbReference type="EMBL" id="KAI3780665.1"/>
    </source>
</evidence>
<dbReference type="EMBL" id="CM042010">
    <property type="protein sequence ID" value="KAI3780665.1"/>
    <property type="molecule type" value="Genomic_DNA"/>
</dbReference>
<reference evidence="2" key="1">
    <citation type="journal article" date="2022" name="Mol. Ecol. Resour.">
        <title>The genomes of chicory, endive, great burdock and yacon provide insights into Asteraceae palaeo-polyploidization history and plant inulin production.</title>
        <authorList>
            <person name="Fan W."/>
            <person name="Wang S."/>
            <person name="Wang H."/>
            <person name="Wang A."/>
            <person name="Jiang F."/>
            <person name="Liu H."/>
            <person name="Zhao H."/>
            <person name="Xu D."/>
            <person name="Zhang Y."/>
        </authorList>
    </citation>
    <scope>NUCLEOTIDE SEQUENCE [LARGE SCALE GENOMIC DNA]</scope>
    <source>
        <strain evidence="2">cv. Punajuju</strain>
    </source>
</reference>
<comment type="caution">
    <text evidence="1">The sequence shown here is derived from an EMBL/GenBank/DDBJ whole genome shotgun (WGS) entry which is preliminary data.</text>
</comment>
<evidence type="ECO:0000313" key="2">
    <source>
        <dbReference type="Proteomes" id="UP001055811"/>
    </source>
</evidence>
<accession>A0ACB9GC95</accession>
<dbReference type="Proteomes" id="UP001055811">
    <property type="component" value="Linkage Group LG02"/>
</dbReference>
<reference evidence="1 2" key="2">
    <citation type="journal article" date="2022" name="Mol. Ecol. Resour.">
        <title>The genomes of chicory, endive, great burdock and yacon provide insights into Asteraceae paleo-polyploidization history and plant inulin production.</title>
        <authorList>
            <person name="Fan W."/>
            <person name="Wang S."/>
            <person name="Wang H."/>
            <person name="Wang A."/>
            <person name="Jiang F."/>
            <person name="Liu H."/>
            <person name="Zhao H."/>
            <person name="Xu D."/>
            <person name="Zhang Y."/>
        </authorList>
    </citation>
    <scope>NUCLEOTIDE SEQUENCE [LARGE SCALE GENOMIC DNA]</scope>
    <source>
        <strain evidence="2">cv. Punajuju</strain>
        <tissue evidence="1">Leaves</tissue>
    </source>
</reference>
<proteinExistence type="predicted"/>
<gene>
    <name evidence="1" type="ORF">L2E82_10651</name>
</gene>
<sequence length="616" mass="68447">MATDDISFTAGDANSVPDFNPMSANHITNLDPEAYSSTMAMLVVCLKHSPLAHAMTANPQVPKLWVNMAHHIARLNADGQSVSFEIVTADETKKTITLKKEQFMKILQLPVSGRFQMASQSEILNMLNEMGHTPITRIMSSFKNNKLPSVWGYFFSIILRSLSGRTSGLDSTSYTFLQLHYGIYYNVPVDYASTLWTNFTTYSNHAKRATDIAFTRFWALIVQAAYAREKVPVPSDLPVHEFHQVQIPSSSTSDDRMEFIAQIPEAMLCKVPDDNLTLIEYRKTITSPAPLRVFTRVIESELPKAKGGKRKGTAEPSEAPAKKSRTRKKTQAVKPSKKKPAPSSRPPTPRSEDEEEEEEEEEEHSLQEDTNIPPSPTTTTTSTVPPSDPPLSLTENAVVSEHMTTVETSNVETSHTEAPVHTSDVDTSLTSGNPTATTPPSPPPKHTTPIFTTTTEVPPPLHSFFMDGMADSPSSHETDKEEEDYFETAPINIQDEDDDEPDTSLVSMKQFCQLNVKLNVLIRAQTMYTSDKGSVVTTDHLAESLTSFEGTITKKVNKKIDAAVKVVETDVKQITRNVLEKVELRCKAVEKIVEEKSQQIQEQHVTPRSLVESIKV</sequence>
<name>A0ACB9GC95_CICIN</name>
<protein>
    <submittedName>
        <fullName evidence="1">Uncharacterized protein</fullName>
    </submittedName>
</protein>